<keyword evidence="3" id="KW-0175">Coiled coil</keyword>
<keyword evidence="7" id="KW-1185">Reference proteome</keyword>
<dbReference type="Proteomes" id="UP000316079">
    <property type="component" value="Unassembled WGS sequence"/>
</dbReference>
<dbReference type="STRING" id="623744.A0A553RLS2"/>
<evidence type="ECO:0000256" key="1">
    <source>
        <dbReference type="ARBA" id="ARBA00022771"/>
    </source>
</evidence>
<protein>
    <recommendedName>
        <fullName evidence="5">Rab effector MyRIP/Melanophilin domain-containing protein</fullName>
    </recommendedName>
</protein>
<dbReference type="InterPro" id="IPR051745">
    <property type="entry name" value="Intracell_Transport_Effector"/>
</dbReference>
<comment type="caution">
    <text evidence="6">The sequence shown here is derived from an EMBL/GenBank/DDBJ whole genome shotgun (WGS) entry which is preliminary data.</text>
</comment>
<dbReference type="GO" id="GO:0003779">
    <property type="term" value="F:actin binding"/>
    <property type="evidence" value="ECO:0007669"/>
    <property type="project" value="TreeGrafter"/>
</dbReference>
<dbReference type="PANTHER" id="PTHR14555">
    <property type="entry name" value="MYELIN-ASSOCIATED OLIGODENDROCYTIC BASIC PROTEIN MOBP -RELATED"/>
    <property type="match status" value="1"/>
</dbReference>
<dbReference type="GO" id="GO:0008270">
    <property type="term" value="F:zinc ion binding"/>
    <property type="evidence" value="ECO:0007669"/>
    <property type="project" value="UniProtKB-KW"/>
</dbReference>
<dbReference type="OrthoDB" id="10072397at2759"/>
<evidence type="ECO:0000256" key="2">
    <source>
        <dbReference type="ARBA" id="ARBA00022833"/>
    </source>
</evidence>
<feature type="region of interest" description="Disordered" evidence="4">
    <location>
        <begin position="1"/>
        <end position="25"/>
    </location>
</feature>
<evidence type="ECO:0000256" key="3">
    <source>
        <dbReference type="SAM" id="Coils"/>
    </source>
</evidence>
<dbReference type="EMBL" id="SRMA01015360">
    <property type="protein sequence ID" value="TRZ03128.1"/>
    <property type="molecule type" value="Genomic_DNA"/>
</dbReference>
<dbReference type="InterPro" id="IPR006788">
    <property type="entry name" value="Myrip/Melanophilin"/>
</dbReference>
<feature type="non-terminal residue" evidence="6">
    <location>
        <position position="1"/>
    </location>
</feature>
<keyword evidence="1" id="KW-0479">Metal-binding</keyword>
<dbReference type="GO" id="GO:0030864">
    <property type="term" value="C:cortical actin cytoskeleton"/>
    <property type="evidence" value="ECO:0007669"/>
    <property type="project" value="TreeGrafter"/>
</dbReference>
<feature type="non-terminal residue" evidence="6">
    <location>
        <position position="96"/>
    </location>
</feature>
<sequence length="96" mass="10695">EDLIHGSVLDRERQETPREPLNISPTEARRLDEQLCRLEENVYVAAGAVYSLEAELGDLEECARSISGSSTERELTHLEEQLASASAQVQQSELQV</sequence>
<accession>A0A553RLS2</accession>
<organism evidence="6 7">
    <name type="scientific">Danionella cerebrum</name>
    <dbReference type="NCBI Taxonomy" id="2873325"/>
    <lineage>
        <taxon>Eukaryota</taxon>
        <taxon>Metazoa</taxon>
        <taxon>Chordata</taxon>
        <taxon>Craniata</taxon>
        <taxon>Vertebrata</taxon>
        <taxon>Euteleostomi</taxon>
        <taxon>Actinopterygii</taxon>
        <taxon>Neopterygii</taxon>
        <taxon>Teleostei</taxon>
        <taxon>Ostariophysi</taxon>
        <taxon>Cypriniformes</taxon>
        <taxon>Danionidae</taxon>
        <taxon>Danioninae</taxon>
        <taxon>Danionella</taxon>
    </lineage>
</organism>
<evidence type="ECO:0000256" key="4">
    <source>
        <dbReference type="SAM" id="MobiDB-lite"/>
    </source>
</evidence>
<evidence type="ECO:0000313" key="7">
    <source>
        <dbReference type="Proteomes" id="UP000316079"/>
    </source>
</evidence>
<gene>
    <name evidence="6" type="ORF">DNTS_011836</name>
</gene>
<dbReference type="GO" id="GO:0017022">
    <property type="term" value="F:myosin binding"/>
    <property type="evidence" value="ECO:0007669"/>
    <property type="project" value="TreeGrafter"/>
</dbReference>
<feature type="compositionally biased region" description="Basic and acidic residues" evidence="4">
    <location>
        <begin position="8"/>
        <end position="18"/>
    </location>
</feature>
<name>A0A553RLS2_9TELE</name>
<reference evidence="6 7" key="1">
    <citation type="journal article" date="2019" name="Sci. Data">
        <title>Hybrid genome assembly and annotation of Danionella translucida.</title>
        <authorList>
            <person name="Kadobianskyi M."/>
            <person name="Schulze L."/>
            <person name="Schuelke M."/>
            <person name="Judkewitz B."/>
        </authorList>
    </citation>
    <scope>NUCLEOTIDE SEQUENCE [LARGE SCALE GENOMIC DNA]</scope>
    <source>
        <strain evidence="6 7">Bolton</strain>
    </source>
</reference>
<feature type="domain" description="Rab effector MyRIP/Melanophilin" evidence="5">
    <location>
        <begin position="25"/>
        <end position="96"/>
    </location>
</feature>
<evidence type="ECO:0000313" key="6">
    <source>
        <dbReference type="EMBL" id="TRZ03128.1"/>
    </source>
</evidence>
<feature type="coiled-coil region" evidence="3">
    <location>
        <begin position="68"/>
        <end position="95"/>
    </location>
</feature>
<proteinExistence type="predicted"/>
<keyword evidence="1" id="KW-0863">Zinc-finger</keyword>
<evidence type="ECO:0000259" key="5">
    <source>
        <dbReference type="Pfam" id="PF04698"/>
    </source>
</evidence>
<keyword evidence="2" id="KW-0862">Zinc</keyword>
<dbReference type="PANTHER" id="PTHR14555:SF6">
    <property type="entry name" value="RAB EFFECTOR MYRIP"/>
    <property type="match status" value="1"/>
</dbReference>
<dbReference type="AlphaFoldDB" id="A0A553RLS2"/>
<dbReference type="Pfam" id="PF04698">
    <property type="entry name" value="Rab_eff_C"/>
    <property type="match status" value="1"/>
</dbReference>